<feature type="domain" description="ABC transmembrane type-2" evidence="7">
    <location>
        <begin position="21"/>
        <end position="244"/>
    </location>
</feature>
<dbReference type="Pfam" id="PF01061">
    <property type="entry name" value="ABC2_membrane"/>
    <property type="match status" value="1"/>
</dbReference>
<keyword evidence="6" id="KW-1003">Cell membrane</keyword>
<organism evidence="8 9">
    <name type="scientific">Sphaerisporangium dianthi</name>
    <dbReference type="NCBI Taxonomy" id="1436120"/>
    <lineage>
        <taxon>Bacteria</taxon>
        <taxon>Bacillati</taxon>
        <taxon>Actinomycetota</taxon>
        <taxon>Actinomycetes</taxon>
        <taxon>Streptosporangiales</taxon>
        <taxon>Streptosporangiaceae</taxon>
        <taxon>Sphaerisporangium</taxon>
    </lineage>
</organism>
<dbReference type="InterPro" id="IPR047817">
    <property type="entry name" value="ABC2_TM_bact-type"/>
</dbReference>
<dbReference type="PANTHER" id="PTHR43229:SF3">
    <property type="entry name" value="ABC-TYPE MULTIDRUG TRANSPORT SYSTEM, PERMEASE COMPONENT"/>
    <property type="match status" value="1"/>
</dbReference>
<feature type="transmembrane region" description="Helical" evidence="6">
    <location>
        <begin position="216"/>
        <end position="239"/>
    </location>
</feature>
<dbReference type="PANTHER" id="PTHR43229">
    <property type="entry name" value="NODULATION PROTEIN J"/>
    <property type="match status" value="1"/>
</dbReference>
<sequence>MLAESLYRMFALARINWTLRLRDPGQFISYLLMPMILMLVLKPIYNRAFSGGTTQVATGMLVIFSTLALAIVGTATLTERTWHTWDRLRSTRVTTAELLLGKALPIFLLLLTQQAILLAYGMLVIGVRPAGNAWLVALAVPTWGATLLAIGTAIAATVRSHGELSAICDIGALTLTTLGGAFVPVDMFPGWLQVVAPVSPGYWALSMLQAALRGDVPGTLVPAAVLLTAGVAAGAYAVWRLGRGLGRTTAL</sequence>
<dbReference type="InterPro" id="IPR051784">
    <property type="entry name" value="Nod_factor_ABC_transporter"/>
</dbReference>
<gene>
    <name evidence="8" type="ORF">ACFO60_31760</name>
</gene>
<dbReference type="EMBL" id="JBHSFP010000030">
    <property type="protein sequence ID" value="MFC4535363.1"/>
    <property type="molecule type" value="Genomic_DNA"/>
</dbReference>
<dbReference type="RefSeq" id="WP_380847769.1">
    <property type="nucleotide sequence ID" value="NZ_JBHSFP010000030.1"/>
</dbReference>
<evidence type="ECO:0000256" key="3">
    <source>
        <dbReference type="ARBA" id="ARBA00022989"/>
    </source>
</evidence>
<evidence type="ECO:0000256" key="5">
    <source>
        <dbReference type="ARBA" id="ARBA00023251"/>
    </source>
</evidence>
<protein>
    <recommendedName>
        <fullName evidence="6">Transport permease protein</fullName>
    </recommendedName>
</protein>
<dbReference type="PIRSF" id="PIRSF006648">
    <property type="entry name" value="DrrB"/>
    <property type="match status" value="1"/>
</dbReference>
<comment type="subcellular location">
    <subcellularLocation>
        <location evidence="6">Cell membrane</location>
        <topology evidence="6">Multi-pass membrane protein</topology>
    </subcellularLocation>
    <subcellularLocation>
        <location evidence="1">Membrane</location>
        <topology evidence="1">Multi-pass membrane protein</topology>
    </subcellularLocation>
</comment>
<feature type="transmembrane region" description="Helical" evidence="6">
    <location>
        <begin position="170"/>
        <end position="196"/>
    </location>
</feature>
<comment type="caution">
    <text evidence="8">The sequence shown here is derived from an EMBL/GenBank/DDBJ whole genome shotgun (WGS) entry which is preliminary data.</text>
</comment>
<feature type="transmembrane region" description="Helical" evidence="6">
    <location>
        <begin position="27"/>
        <end position="45"/>
    </location>
</feature>
<evidence type="ECO:0000313" key="8">
    <source>
        <dbReference type="EMBL" id="MFC4535363.1"/>
    </source>
</evidence>
<evidence type="ECO:0000256" key="2">
    <source>
        <dbReference type="ARBA" id="ARBA00022692"/>
    </source>
</evidence>
<keyword evidence="5" id="KW-0046">Antibiotic resistance</keyword>
<dbReference type="Proteomes" id="UP001596004">
    <property type="component" value="Unassembled WGS sequence"/>
</dbReference>
<dbReference type="PROSITE" id="PS51012">
    <property type="entry name" value="ABC_TM2"/>
    <property type="match status" value="1"/>
</dbReference>
<proteinExistence type="inferred from homology"/>
<reference evidence="9" key="1">
    <citation type="journal article" date="2019" name="Int. J. Syst. Evol. Microbiol.">
        <title>The Global Catalogue of Microorganisms (GCM) 10K type strain sequencing project: providing services to taxonomists for standard genome sequencing and annotation.</title>
        <authorList>
            <consortium name="The Broad Institute Genomics Platform"/>
            <consortium name="The Broad Institute Genome Sequencing Center for Infectious Disease"/>
            <person name="Wu L."/>
            <person name="Ma J."/>
        </authorList>
    </citation>
    <scope>NUCLEOTIDE SEQUENCE [LARGE SCALE GENOMIC DNA]</scope>
    <source>
        <strain evidence="9">CGMCC 4.7132</strain>
    </source>
</reference>
<feature type="transmembrane region" description="Helical" evidence="6">
    <location>
        <begin position="57"/>
        <end position="78"/>
    </location>
</feature>
<evidence type="ECO:0000256" key="1">
    <source>
        <dbReference type="ARBA" id="ARBA00004141"/>
    </source>
</evidence>
<keyword evidence="3 6" id="KW-1133">Transmembrane helix</keyword>
<feature type="transmembrane region" description="Helical" evidence="6">
    <location>
        <begin position="133"/>
        <end position="158"/>
    </location>
</feature>
<evidence type="ECO:0000256" key="6">
    <source>
        <dbReference type="RuleBase" id="RU361157"/>
    </source>
</evidence>
<keyword evidence="4 6" id="KW-0472">Membrane</keyword>
<dbReference type="InterPro" id="IPR000412">
    <property type="entry name" value="ABC_2_transport"/>
</dbReference>
<keyword evidence="6" id="KW-0813">Transport</keyword>
<accession>A0ABV9CRG5</accession>
<evidence type="ECO:0000259" key="7">
    <source>
        <dbReference type="PROSITE" id="PS51012"/>
    </source>
</evidence>
<keyword evidence="9" id="KW-1185">Reference proteome</keyword>
<comment type="similarity">
    <text evidence="6">Belongs to the ABC-2 integral membrane protein family.</text>
</comment>
<feature type="transmembrane region" description="Helical" evidence="6">
    <location>
        <begin position="99"/>
        <end position="127"/>
    </location>
</feature>
<name>A0ABV9CRG5_9ACTN</name>
<evidence type="ECO:0000256" key="4">
    <source>
        <dbReference type="ARBA" id="ARBA00023136"/>
    </source>
</evidence>
<evidence type="ECO:0000313" key="9">
    <source>
        <dbReference type="Proteomes" id="UP001596004"/>
    </source>
</evidence>
<keyword evidence="2 6" id="KW-0812">Transmembrane</keyword>
<dbReference type="InterPro" id="IPR013525">
    <property type="entry name" value="ABC2_TM"/>
</dbReference>